<sequence length="166" mass="18040">LFSKLAALEDNDNAAGNAEEDQADGESGFATNNSVISEKGRKGKRKKKKKKGGVAEKKEEEMPGIEPWNEVEKAVSEVNSLLGELPSVPESSSVAGSSRTSAWKDPLAIDARFLNPETELKKKFGANVVGSSSESRSHRRIRKYFLVSPLPSWPPPGRQGLSMVMQ</sequence>
<proteinExistence type="predicted"/>
<name>A0A7R8WTH6_9CRUS</name>
<protein>
    <submittedName>
        <fullName evidence="2">Uncharacterized protein</fullName>
    </submittedName>
</protein>
<feature type="non-terminal residue" evidence="2">
    <location>
        <position position="166"/>
    </location>
</feature>
<gene>
    <name evidence="2" type="ORF">CTOB1V02_LOCUS14372</name>
</gene>
<accession>A0A7R8WTH6</accession>
<dbReference type="OrthoDB" id="205993at2759"/>
<organism evidence="2">
    <name type="scientific">Cyprideis torosa</name>
    <dbReference type="NCBI Taxonomy" id="163714"/>
    <lineage>
        <taxon>Eukaryota</taxon>
        <taxon>Metazoa</taxon>
        <taxon>Ecdysozoa</taxon>
        <taxon>Arthropoda</taxon>
        <taxon>Crustacea</taxon>
        <taxon>Oligostraca</taxon>
        <taxon>Ostracoda</taxon>
        <taxon>Podocopa</taxon>
        <taxon>Podocopida</taxon>
        <taxon>Cytherocopina</taxon>
        <taxon>Cytheroidea</taxon>
        <taxon>Cytherideidae</taxon>
        <taxon>Cyprideis</taxon>
    </lineage>
</organism>
<dbReference type="PANTHER" id="PTHR22684">
    <property type="entry name" value="NULP1-RELATED"/>
    <property type="match status" value="1"/>
</dbReference>
<dbReference type="GO" id="GO:1990112">
    <property type="term" value="C:RQC complex"/>
    <property type="evidence" value="ECO:0007669"/>
    <property type="project" value="TreeGrafter"/>
</dbReference>
<evidence type="ECO:0000256" key="1">
    <source>
        <dbReference type="SAM" id="MobiDB-lite"/>
    </source>
</evidence>
<feature type="non-terminal residue" evidence="2">
    <location>
        <position position="1"/>
    </location>
</feature>
<dbReference type="AlphaFoldDB" id="A0A7R8WTH6"/>
<evidence type="ECO:0000313" key="2">
    <source>
        <dbReference type="EMBL" id="CAD7236557.1"/>
    </source>
</evidence>
<dbReference type="PANTHER" id="PTHR22684:SF0">
    <property type="entry name" value="RIBOSOME QUALITY CONTROL COMPLEX SUBUNIT TCF25"/>
    <property type="match status" value="1"/>
</dbReference>
<dbReference type="InterPro" id="IPR006994">
    <property type="entry name" value="TCF25/Rqc1"/>
</dbReference>
<feature type="region of interest" description="Disordered" evidence="1">
    <location>
        <begin position="1"/>
        <end position="65"/>
    </location>
</feature>
<reference evidence="2" key="1">
    <citation type="submission" date="2020-11" db="EMBL/GenBank/DDBJ databases">
        <authorList>
            <person name="Tran Van P."/>
        </authorList>
    </citation>
    <scope>NUCLEOTIDE SEQUENCE</scope>
</reference>
<feature type="compositionally biased region" description="Basic residues" evidence="1">
    <location>
        <begin position="41"/>
        <end position="52"/>
    </location>
</feature>
<dbReference type="EMBL" id="OB679933">
    <property type="protein sequence ID" value="CAD7236557.1"/>
    <property type="molecule type" value="Genomic_DNA"/>
</dbReference>